<evidence type="ECO:0000313" key="3">
    <source>
        <dbReference type="Proteomes" id="UP000535509"/>
    </source>
</evidence>
<name>A0A5L8V7V8_CAMFE</name>
<gene>
    <name evidence="1" type="ORF">BVH53_07005</name>
    <name evidence="2" type="ORF">CX802_01210</name>
</gene>
<dbReference type="Proteomes" id="UP000535509">
    <property type="component" value="Unassembled WGS sequence"/>
</dbReference>
<dbReference type="AlphaFoldDB" id="A0A5L8V7V8"/>
<evidence type="ECO:0000313" key="1">
    <source>
        <dbReference type="EMBL" id="EAI5408447.1"/>
    </source>
</evidence>
<evidence type="ECO:0000313" key="4">
    <source>
        <dbReference type="Proteomes" id="UP000557842"/>
    </source>
</evidence>
<dbReference type="OMA" id="VANIHCE"/>
<dbReference type="SUPFAM" id="SSF55008">
    <property type="entry name" value="HMA, heavy metal-associated domain"/>
    <property type="match status" value="1"/>
</dbReference>
<sequence>MKFVVDNINCEKCAQTIKNSLEDDFGKIEIDLSVNPRILSCDLQNSDKQKFKSELEDLGYKVIKEID</sequence>
<dbReference type="Gene3D" id="3.30.70.100">
    <property type="match status" value="1"/>
</dbReference>
<keyword evidence="3" id="KW-1185">Reference proteome</keyword>
<comment type="caution">
    <text evidence="1">The sequence shown here is derived from an EMBL/GenBank/DDBJ whole genome shotgun (WGS) entry which is preliminary data.</text>
</comment>
<dbReference type="Proteomes" id="UP000557842">
    <property type="component" value="Unassembled WGS sequence"/>
</dbReference>
<organism evidence="1 4">
    <name type="scientific">Campylobacter fetus</name>
    <dbReference type="NCBI Taxonomy" id="196"/>
    <lineage>
        <taxon>Bacteria</taxon>
        <taxon>Pseudomonadati</taxon>
        <taxon>Campylobacterota</taxon>
        <taxon>Epsilonproteobacteria</taxon>
        <taxon>Campylobacterales</taxon>
        <taxon>Campylobacteraceae</taxon>
        <taxon>Campylobacter</taxon>
    </lineage>
</organism>
<reference evidence="1 4" key="1">
    <citation type="submission" date="2018-05" db="EMBL/GenBank/DDBJ databases">
        <authorList>
            <consortium name="PulseNet: The National Subtyping Network for Foodborne Disease Surveillance"/>
            <person name="Tarr C.L."/>
            <person name="Trees E."/>
            <person name="Katz L.S."/>
            <person name="Carleton-Romer H.A."/>
            <person name="Stroika S."/>
            <person name="Kucerova Z."/>
            <person name="Roache K.F."/>
            <person name="Sabol A.L."/>
            <person name="Besser J."/>
            <person name="Gerner-Smidt P."/>
        </authorList>
    </citation>
    <scope>NUCLEOTIDE SEQUENCE [LARGE SCALE GENOMIC DNA]</scope>
    <source>
        <strain evidence="1 4">2016D-0221</strain>
        <strain evidence="2 3">PNUSAC001503</strain>
    </source>
</reference>
<dbReference type="GO" id="GO:0046872">
    <property type="term" value="F:metal ion binding"/>
    <property type="evidence" value="ECO:0007669"/>
    <property type="project" value="InterPro"/>
</dbReference>
<protein>
    <submittedName>
        <fullName evidence="1">Heavy metal transport/detoxification protein</fullName>
    </submittedName>
</protein>
<evidence type="ECO:0000313" key="2">
    <source>
        <dbReference type="EMBL" id="EAI8858467.1"/>
    </source>
</evidence>
<proteinExistence type="predicted"/>
<dbReference type="EMBL" id="AABQDW010000012">
    <property type="protein sequence ID" value="EAI5408447.1"/>
    <property type="molecule type" value="Genomic_DNA"/>
</dbReference>
<dbReference type="GeneID" id="61064265"/>
<dbReference type="InterPro" id="IPR036163">
    <property type="entry name" value="HMA_dom_sf"/>
</dbReference>
<dbReference type="EMBL" id="AABTCC010000002">
    <property type="protein sequence ID" value="EAI8858467.1"/>
    <property type="molecule type" value="Genomic_DNA"/>
</dbReference>
<dbReference type="RefSeq" id="WP_011731810.1">
    <property type="nucleotide sequence ID" value="NZ_AABUZP020000024.1"/>
</dbReference>
<accession>A0A5L8V7V8</accession>